<reference evidence="8" key="1">
    <citation type="submission" date="2020-05" db="EMBL/GenBank/DDBJ databases">
        <title>Phylogenomic resolution of chytrid fungi.</title>
        <authorList>
            <person name="Stajich J.E."/>
            <person name="Amses K."/>
            <person name="Simmons R."/>
            <person name="Seto K."/>
            <person name="Myers J."/>
            <person name="Bonds A."/>
            <person name="Quandt C.A."/>
            <person name="Barry K."/>
            <person name="Liu P."/>
            <person name="Grigoriev I."/>
            <person name="Longcore J.E."/>
            <person name="James T.Y."/>
        </authorList>
    </citation>
    <scope>NUCLEOTIDE SEQUENCE</scope>
    <source>
        <strain evidence="8">JEL0513</strain>
    </source>
</reference>
<evidence type="ECO:0000256" key="3">
    <source>
        <dbReference type="ARBA" id="ARBA00022737"/>
    </source>
</evidence>
<evidence type="ECO:0000256" key="7">
    <source>
        <dbReference type="SAM" id="MobiDB-lite"/>
    </source>
</evidence>
<feature type="non-terminal residue" evidence="8">
    <location>
        <position position="119"/>
    </location>
</feature>
<dbReference type="EMBL" id="JADGJH010000674">
    <property type="protein sequence ID" value="KAJ3124385.1"/>
    <property type="molecule type" value="Genomic_DNA"/>
</dbReference>
<dbReference type="Proteomes" id="UP001211907">
    <property type="component" value="Unassembled WGS sequence"/>
</dbReference>
<dbReference type="GO" id="GO:0005634">
    <property type="term" value="C:nucleus"/>
    <property type="evidence" value="ECO:0007669"/>
    <property type="project" value="UniProtKB-SubCell"/>
</dbReference>
<protein>
    <recommendedName>
        <fullName evidence="10">C2H2-type domain-containing protein</fullName>
    </recommendedName>
</protein>
<dbReference type="GO" id="GO:0045944">
    <property type="term" value="P:positive regulation of transcription by RNA polymerase II"/>
    <property type="evidence" value="ECO:0007669"/>
    <property type="project" value="TreeGrafter"/>
</dbReference>
<keyword evidence="2" id="KW-0479">Metal-binding</keyword>
<gene>
    <name evidence="8" type="ORF">HK100_011253</name>
</gene>
<organism evidence="8 9">
    <name type="scientific">Physocladia obscura</name>
    <dbReference type="NCBI Taxonomy" id="109957"/>
    <lineage>
        <taxon>Eukaryota</taxon>
        <taxon>Fungi</taxon>
        <taxon>Fungi incertae sedis</taxon>
        <taxon>Chytridiomycota</taxon>
        <taxon>Chytridiomycota incertae sedis</taxon>
        <taxon>Chytridiomycetes</taxon>
        <taxon>Chytridiales</taxon>
        <taxon>Chytriomycetaceae</taxon>
        <taxon>Physocladia</taxon>
    </lineage>
</organism>
<keyword evidence="3" id="KW-0677">Repeat</keyword>
<dbReference type="PANTHER" id="PTHR47257">
    <property type="entry name" value="PH-RESPONSE TRANSCRIPTION FACTOR PACC/RIM101"/>
    <property type="match status" value="1"/>
</dbReference>
<keyword evidence="6" id="KW-0539">Nucleus</keyword>
<feature type="compositionally biased region" description="Polar residues" evidence="7">
    <location>
        <begin position="34"/>
        <end position="51"/>
    </location>
</feature>
<keyword evidence="4" id="KW-0863">Zinc-finger</keyword>
<feature type="region of interest" description="Disordered" evidence="7">
    <location>
        <begin position="1"/>
        <end position="51"/>
    </location>
</feature>
<dbReference type="Gene3D" id="3.30.160.60">
    <property type="entry name" value="Classic Zinc Finger"/>
    <property type="match status" value="1"/>
</dbReference>
<dbReference type="InterPro" id="IPR050806">
    <property type="entry name" value="pacC/RIM101"/>
</dbReference>
<dbReference type="GO" id="GO:0008270">
    <property type="term" value="F:zinc ion binding"/>
    <property type="evidence" value="ECO:0007669"/>
    <property type="project" value="UniProtKB-KW"/>
</dbReference>
<evidence type="ECO:0000256" key="1">
    <source>
        <dbReference type="ARBA" id="ARBA00004123"/>
    </source>
</evidence>
<sequence length="119" mass="13188">MASKPSVTPLTLPPLAQTAETEETCAKRPKLEQKTQQTQKANIGENANPSGFQAECKWKTTTGERCGLVFADPNLIFVHLGEAHVGQKRSRVSLNCHWEGCPHAAKPFAKRDHIISHFR</sequence>
<name>A0AAD5T1N8_9FUNG</name>
<comment type="caution">
    <text evidence="8">The sequence shown here is derived from an EMBL/GenBank/DDBJ whole genome shotgun (WGS) entry which is preliminary data.</text>
</comment>
<evidence type="ECO:0008006" key="10">
    <source>
        <dbReference type="Google" id="ProtNLM"/>
    </source>
</evidence>
<accession>A0AAD5T1N8</accession>
<evidence type="ECO:0000256" key="5">
    <source>
        <dbReference type="ARBA" id="ARBA00022833"/>
    </source>
</evidence>
<keyword evidence="9" id="KW-1185">Reference proteome</keyword>
<evidence type="ECO:0000256" key="6">
    <source>
        <dbReference type="ARBA" id="ARBA00023242"/>
    </source>
</evidence>
<evidence type="ECO:0000313" key="8">
    <source>
        <dbReference type="EMBL" id="KAJ3124385.1"/>
    </source>
</evidence>
<feature type="compositionally biased region" description="Basic and acidic residues" evidence="7">
    <location>
        <begin position="24"/>
        <end position="33"/>
    </location>
</feature>
<evidence type="ECO:0000256" key="2">
    <source>
        <dbReference type="ARBA" id="ARBA00022723"/>
    </source>
</evidence>
<dbReference type="PANTHER" id="PTHR47257:SF1">
    <property type="entry name" value="PH-RESPONSE TRANSCRIPTION FACTOR PACC_RIM101"/>
    <property type="match status" value="1"/>
</dbReference>
<dbReference type="AlphaFoldDB" id="A0AAD5T1N8"/>
<comment type="subcellular location">
    <subcellularLocation>
        <location evidence="1">Nucleus</location>
    </subcellularLocation>
</comment>
<evidence type="ECO:0000313" key="9">
    <source>
        <dbReference type="Proteomes" id="UP001211907"/>
    </source>
</evidence>
<evidence type="ECO:0000256" key="4">
    <source>
        <dbReference type="ARBA" id="ARBA00022771"/>
    </source>
</evidence>
<proteinExistence type="predicted"/>
<keyword evidence="5" id="KW-0862">Zinc</keyword>